<accession>A0A6I3KPS1</accession>
<dbReference type="InterPro" id="IPR004839">
    <property type="entry name" value="Aminotransferase_I/II_large"/>
</dbReference>
<protein>
    <recommendedName>
        <fullName evidence="4">threonine-phosphate decarboxylase</fullName>
        <ecNumber evidence="4">4.1.1.81</ecNumber>
    </recommendedName>
    <alternativeName>
        <fullName evidence="8">L-threonine-O-3-phosphate decarboxylase</fullName>
    </alternativeName>
</protein>
<gene>
    <name evidence="12" type="ORF">GIW81_15845</name>
</gene>
<dbReference type="Gene3D" id="3.90.1150.10">
    <property type="entry name" value="Aspartate Aminotransferase, domain 1"/>
    <property type="match status" value="1"/>
</dbReference>
<evidence type="ECO:0000256" key="9">
    <source>
        <dbReference type="ARBA" id="ARBA00048531"/>
    </source>
</evidence>
<comment type="function">
    <text evidence="2">Decarboxylates L-threonine-O-3-phosphate to yield (R)-1-amino-2-propanol O-2-phosphate, the precursor for the linkage between the nucleotide loop and the corrin ring in cobalamin.</text>
</comment>
<name>A0A6I3KPS1_9HYPH</name>
<feature type="domain" description="Aminotransferase class I/classII large" evidence="11">
    <location>
        <begin position="74"/>
        <end position="343"/>
    </location>
</feature>
<comment type="pathway">
    <text evidence="3">Cofactor biosynthesis; adenosylcobalamin biosynthesis.</text>
</comment>
<dbReference type="InterPro" id="IPR015422">
    <property type="entry name" value="PyrdxlP-dep_Trfase_small"/>
</dbReference>
<evidence type="ECO:0000256" key="10">
    <source>
        <dbReference type="SAM" id="MobiDB-lite"/>
    </source>
</evidence>
<dbReference type="InterPro" id="IPR005860">
    <property type="entry name" value="CobD"/>
</dbReference>
<dbReference type="EMBL" id="WMBQ01000002">
    <property type="protein sequence ID" value="MTD95812.1"/>
    <property type="molecule type" value="Genomic_DNA"/>
</dbReference>
<reference evidence="12 13" key="1">
    <citation type="submission" date="2019-11" db="EMBL/GenBank/DDBJ databases">
        <title>Identification of a novel strain.</title>
        <authorList>
            <person name="Xu Q."/>
            <person name="Wang G."/>
        </authorList>
    </citation>
    <scope>NUCLEOTIDE SEQUENCE [LARGE SCALE GENOMIC DNA]</scope>
    <source>
        <strain evidence="13">xq</strain>
    </source>
</reference>
<comment type="catalytic activity">
    <reaction evidence="9">
        <text>O-phospho-L-threonine + H(+) = (R)-1-aminopropan-2-yl phosphate + CO2</text>
        <dbReference type="Rhea" id="RHEA:11492"/>
        <dbReference type="ChEBI" id="CHEBI:15378"/>
        <dbReference type="ChEBI" id="CHEBI:16526"/>
        <dbReference type="ChEBI" id="CHEBI:58563"/>
        <dbReference type="ChEBI" id="CHEBI:58675"/>
        <dbReference type="EC" id="4.1.1.81"/>
    </reaction>
</comment>
<evidence type="ECO:0000256" key="8">
    <source>
        <dbReference type="ARBA" id="ARBA00029996"/>
    </source>
</evidence>
<evidence type="ECO:0000313" key="12">
    <source>
        <dbReference type="EMBL" id="MTD95812.1"/>
    </source>
</evidence>
<keyword evidence="13" id="KW-1185">Reference proteome</keyword>
<feature type="region of interest" description="Disordered" evidence="10">
    <location>
        <begin position="1"/>
        <end position="20"/>
    </location>
</feature>
<evidence type="ECO:0000256" key="4">
    <source>
        <dbReference type="ARBA" id="ARBA00012285"/>
    </source>
</evidence>
<dbReference type="GO" id="GO:0009236">
    <property type="term" value="P:cobalamin biosynthetic process"/>
    <property type="evidence" value="ECO:0007669"/>
    <property type="project" value="UniProtKB-UniPathway"/>
</dbReference>
<dbReference type="Pfam" id="PF00155">
    <property type="entry name" value="Aminotran_1_2"/>
    <property type="match status" value="1"/>
</dbReference>
<organism evidence="12 13">
    <name type="scientific">Hyphomicrobium album</name>
    <dbReference type="NCBI Taxonomy" id="2665159"/>
    <lineage>
        <taxon>Bacteria</taxon>
        <taxon>Pseudomonadati</taxon>
        <taxon>Pseudomonadota</taxon>
        <taxon>Alphaproteobacteria</taxon>
        <taxon>Hyphomicrobiales</taxon>
        <taxon>Hyphomicrobiaceae</taxon>
        <taxon>Hyphomicrobium</taxon>
    </lineage>
</organism>
<evidence type="ECO:0000256" key="7">
    <source>
        <dbReference type="ARBA" id="ARBA00023239"/>
    </source>
</evidence>
<keyword evidence="6" id="KW-0663">Pyridoxal phosphate</keyword>
<keyword evidence="5" id="KW-0169">Cobalamin biosynthesis</keyword>
<evidence type="ECO:0000256" key="3">
    <source>
        <dbReference type="ARBA" id="ARBA00004953"/>
    </source>
</evidence>
<proteinExistence type="predicted"/>
<dbReference type="PANTHER" id="PTHR42885">
    <property type="entry name" value="HISTIDINOL-PHOSPHATE AMINOTRANSFERASE-RELATED"/>
    <property type="match status" value="1"/>
</dbReference>
<dbReference type="SUPFAM" id="SSF53383">
    <property type="entry name" value="PLP-dependent transferases"/>
    <property type="match status" value="1"/>
</dbReference>
<evidence type="ECO:0000256" key="6">
    <source>
        <dbReference type="ARBA" id="ARBA00022898"/>
    </source>
</evidence>
<comment type="caution">
    <text evidence="12">The sequence shown here is derived from an EMBL/GenBank/DDBJ whole genome shotgun (WGS) entry which is preliminary data.</text>
</comment>
<sequence>MKVDPSAVVQPGASTPEGRAETIEHGGDLAAARLRFPAAPEPWIDLSTGINPHAYPLPAIDADLWERLPQASDEQAVLQAAAQRYGCKANNIVAAPGSQALIQVLPRLFEPSDVVVLGPTYGEHAAAWERCGHRVVERRASSDIGEARVAVVVNPNNPTGRVIAANELRALAAVLAQRRGLLVVDEAFADFAEPGVSVAAQLPPATVVLRSFGKAYGIAGARLGFAVADPTLCARLSGELGPWAVSGPALAIGSAALADERWLAAMRVRLAEDRRRLDTLLQACGLVVEGGTHLFCLARHAQARAIADKLGRSGIHVRRFAAEPKWLRFGLPGAEAEWERLADATTAE</sequence>
<dbReference type="Proteomes" id="UP000440694">
    <property type="component" value="Unassembled WGS sequence"/>
</dbReference>
<dbReference type="InterPro" id="IPR015424">
    <property type="entry name" value="PyrdxlP-dep_Trfase"/>
</dbReference>
<dbReference type="CDD" id="cd00609">
    <property type="entry name" value="AAT_like"/>
    <property type="match status" value="1"/>
</dbReference>
<dbReference type="InterPro" id="IPR015421">
    <property type="entry name" value="PyrdxlP-dep_Trfase_major"/>
</dbReference>
<dbReference type="RefSeq" id="WP_154740308.1">
    <property type="nucleotide sequence ID" value="NZ_WMBQ01000002.1"/>
</dbReference>
<dbReference type="InterPro" id="IPR004838">
    <property type="entry name" value="NHTrfase_class1_PyrdxlP-BS"/>
</dbReference>
<keyword evidence="7 12" id="KW-0456">Lyase</keyword>
<dbReference type="PROSITE" id="PS00105">
    <property type="entry name" value="AA_TRANSFER_CLASS_1"/>
    <property type="match status" value="1"/>
</dbReference>
<dbReference type="Gene3D" id="3.40.640.10">
    <property type="entry name" value="Type I PLP-dependent aspartate aminotransferase-like (Major domain)"/>
    <property type="match status" value="1"/>
</dbReference>
<dbReference type="GO" id="GO:0048472">
    <property type="term" value="F:threonine-phosphate decarboxylase activity"/>
    <property type="evidence" value="ECO:0007669"/>
    <property type="project" value="UniProtKB-EC"/>
</dbReference>
<evidence type="ECO:0000313" key="13">
    <source>
        <dbReference type="Proteomes" id="UP000440694"/>
    </source>
</evidence>
<evidence type="ECO:0000256" key="5">
    <source>
        <dbReference type="ARBA" id="ARBA00022573"/>
    </source>
</evidence>
<dbReference type="NCBIfam" id="TIGR01140">
    <property type="entry name" value="L_thr_O3P_dcar"/>
    <property type="match status" value="1"/>
</dbReference>
<dbReference type="AlphaFoldDB" id="A0A6I3KPS1"/>
<evidence type="ECO:0000256" key="1">
    <source>
        <dbReference type="ARBA" id="ARBA00001933"/>
    </source>
</evidence>
<dbReference type="GO" id="GO:0030170">
    <property type="term" value="F:pyridoxal phosphate binding"/>
    <property type="evidence" value="ECO:0007669"/>
    <property type="project" value="InterPro"/>
</dbReference>
<evidence type="ECO:0000259" key="11">
    <source>
        <dbReference type="Pfam" id="PF00155"/>
    </source>
</evidence>
<evidence type="ECO:0000256" key="2">
    <source>
        <dbReference type="ARBA" id="ARBA00003444"/>
    </source>
</evidence>
<dbReference type="EC" id="4.1.1.81" evidence="4"/>
<dbReference type="PANTHER" id="PTHR42885:SF1">
    <property type="entry name" value="THREONINE-PHOSPHATE DECARBOXYLASE"/>
    <property type="match status" value="1"/>
</dbReference>
<dbReference type="UniPathway" id="UPA00148"/>
<comment type="cofactor">
    <cofactor evidence="1">
        <name>pyridoxal 5'-phosphate</name>
        <dbReference type="ChEBI" id="CHEBI:597326"/>
    </cofactor>
</comment>